<gene>
    <name evidence="1" type="ORF">H8S65_12635</name>
</gene>
<reference evidence="1 2" key="1">
    <citation type="submission" date="2020-08" db="EMBL/GenBank/DDBJ databases">
        <title>Genome public.</title>
        <authorList>
            <person name="Liu C."/>
            <person name="Sun Q."/>
        </authorList>
    </citation>
    <scope>NUCLEOTIDE SEQUENCE [LARGE SCALE GENOMIC DNA]</scope>
    <source>
        <strain evidence="1 2">NSJ-79</strain>
    </source>
</reference>
<sequence>METKTVFGTTKYQIESCLSETGNGKGGIIEGVSLLLHQNGKIKLEDGQLVSIQLTKEDAKELAIQLLKISGEPVPERGVSLDHYEAWGISLHHAKEENGEPANEPIICISDIESEDIPEDNQVSICLTNESAKEMIGALAMIV</sequence>
<comment type="caution">
    <text evidence="1">The sequence shown here is derived from an EMBL/GenBank/DDBJ whole genome shotgun (WGS) entry which is preliminary data.</text>
</comment>
<organism evidence="1 2">
    <name type="scientific">Parabacteroides hominis</name>
    <dbReference type="NCBI Taxonomy" id="2763057"/>
    <lineage>
        <taxon>Bacteria</taxon>
        <taxon>Pseudomonadati</taxon>
        <taxon>Bacteroidota</taxon>
        <taxon>Bacteroidia</taxon>
        <taxon>Bacteroidales</taxon>
        <taxon>Tannerellaceae</taxon>
        <taxon>Parabacteroides</taxon>
    </lineage>
</organism>
<protein>
    <submittedName>
        <fullName evidence="1">Uncharacterized protein</fullName>
    </submittedName>
</protein>
<name>A0ABR7DSH8_9BACT</name>
<dbReference type="Proteomes" id="UP000651475">
    <property type="component" value="Unassembled WGS sequence"/>
</dbReference>
<evidence type="ECO:0000313" key="2">
    <source>
        <dbReference type="Proteomes" id="UP000651475"/>
    </source>
</evidence>
<dbReference type="RefSeq" id="WP_186930316.1">
    <property type="nucleotide sequence ID" value="NZ_JACOOJ010000022.1"/>
</dbReference>
<proteinExistence type="predicted"/>
<evidence type="ECO:0000313" key="1">
    <source>
        <dbReference type="EMBL" id="MBC5633608.1"/>
    </source>
</evidence>
<accession>A0ABR7DSH8</accession>
<dbReference type="EMBL" id="JACOOJ010000022">
    <property type="protein sequence ID" value="MBC5633608.1"/>
    <property type="molecule type" value="Genomic_DNA"/>
</dbReference>
<keyword evidence="2" id="KW-1185">Reference proteome</keyword>